<dbReference type="Gene3D" id="1.10.10.10">
    <property type="entry name" value="Winged helix-like DNA-binding domain superfamily/Winged helix DNA-binding domain"/>
    <property type="match status" value="1"/>
</dbReference>
<feature type="domain" description="TIR" evidence="12">
    <location>
        <begin position="775"/>
        <end position="924"/>
    </location>
</feature>
<dbReference type="OrthoDB" id="1148122at2"/>
<dbReference type="GO" id="GO:0005524">
    <property type="term" value="F:ATP binding"/>
    <property type="evidence" value="ECO:0007669"/>
    <property type="project" value="UniProtKB-KW"/>
</dbReference>
<dbReference type="Gene3D" id="3.40.50.300">
    <property type="entry name" value="P-loop containing nucleotide triphosphate hydrolases"/>
    <property type="match status" value="1"/>
</dbReference>
<proteinExistence type="predicted"/>
<dbReference type="Pfam" id="PF08477">
    <property type="entry name" value="Roc"/>
    <property type="match status" value="1"/>
</dbReference>
<evidence type="ECO:0000256" key="8">
    <source>
        <dbReference type="ARBA" id="ARBA00022840"/>
    </source>
</evidence>
<dbReference type="Gene3D" id="3.40.50.10140">
    <property type="entry name" value="Toll/interleukin-1 receptor homology (TIR) domain"/>
    <property type="match status" value="1"/>
</dbReference>
<feature type="domain" description="Roc" evidence="13">
    <location>
        <begin position="287"/>
        <end position="455"/>
    </location>
</feature>
<dbReference type="SUPFAM" id="SSF52200">
    <property type="entry name" value="Toll/Interleukin receptor TIR domain"/>
    <property type="match status" value="1"/>
</dbReference>
<dbReference type="GO" id="GO:0004674">
    <property type="term" value="F:protein serine/threonine kinase activity"/>
    <property type="evidence" value="ECO:0007669"/>
    <property type="project" value="UniProtKB-KW"/>
</dbReference>
<dbReference type="SUPFAM" id="SSF52058">
    <property type="entry name" value="L domain-like"/>
    <property type="match status" value="1"/>
</dbReference>
<dbReference type="PROSITE" id="PS50104">
    <property type="entry name" value="TIR"/>
    <property type="match status" value="1"/>
</dbReference>
<dbReference type="SMART" id="SM00365">
    <property type="entry name" value="LRR_SD22"/>
    <property type="match status" value="7"/>
</dbReference>
<dbReference type="Proteomes" id="UP000009309">
    <property type="component" value="Unassembled WGS sequence"/>
</dbReference>
<dbReference type="PROSITE" id="PS51424">
    <property type="entry name" value="ROC"/>
    <property type="match status" value="1"/>
</dbReference>
<dbReference type="InterPro" id="IPR027417">
    <property type="entry name" value="P-loop_NTPase"/>
</dbReference>
<dbReference type="SMART" id="SM00175">
    <property type="entry name" value="RAB"/>
    <property type="match status" value="1"/>
</dbReference>
<evidence type="ECO:0000256" key="9">
    <source>
        <dbReference type="ARBA" id="ARBA00023134"/>
    </source>
</evidence>
<dbReference type="InterPro" id="IPR000157">
    <property type="entry name" value="TIR_dom"/>
</dbReference>
<dbReference type="InterPro" id="IPR001611">
    <property type="entry name" value="Leu-rich_rpt"/>
</dbReference>
<dbReference type="InterPro" id="IPR057263">
    <property type="entry name" value="COR-B"/>
</dbReference>
<dbReference type="PANTHER" id="PTHR48051:SF54">
    <property type="entry name" value="LEUCINE-RICH REPEAT-CONTAINING PROTEIN"/>
    <property type="match status" value="1"/>
</dbReference>
<gene>
    <name evidence="14" type="ORF">BN8_03115</name>
</gene>
<dbReference type="SMART" id="SM00369">
    <property type="entry name" value="LRR_TYP"/>
    <property type="match status" value="10"/>
</dbReference>
<dbReference type="InterPro" id="IPR005225">
    <property type="entry name" value="Small_GTP-bd"/>
</dbReference>
<dbReference type="PROSITE" id="PS51450">
    <property type="entry name" value="LRR"/>
    <property type="match status" value="5"/>
</dbReference>
<dbReference type="InterPro" id="IPR032675">
    <property type="entry name" value="LRR_dom_sf"/>
</dbReference>
<accession>I2GJA4</accession>
<reference evidence="14 15" key="1">
    <citation type="journal article" date="2012" name="J. Bacteriol.">
        <title>Genome Sequence of the Filamentous Bacterium Fibrisoma limi BUZ 3T.</title>
        <authorList>
            <person name="Filippini M."/>
            <person name="Qi W."/>
            <person name="Jaenicke S."/>
            <person name="Goesmann A."/>
            <person name="Smits T.H."/>
            <person name="Bagheri H.C."/>
        </authorList>
    </citation>
    <scope>NUCLEOTIDE SEQUENCE [LARGE SCALE GENOMIC DNA]</scope>
    <source>
        <strain evidence="15">BUZ 3T</strain>
    </source>
</reference>
<evidence type="ECO:0000256" key="6">
    <source>
        <dbReference type="ARBA" id="ARBA00022741"/>
    </source>
</evidence>
<evidence type="ECO:0000256" key="4">
    <source>
        <dbReference type="ARBA" id="ARBA00022679"/>
    </source>
</evidence>
<evidence type="ECO:0000256" key="2">
    <source>
        <dbReference type="ARBA" id="ARBA00022527"/>
    </source>
</evidence>
<dbReference type="Gene3D" id="3.80.10.10">
    <property type="entry name" value="Ribonuclease Inhibitor"/>
    <property type="match status" value="2"/>
</dbReference>
<keyword evidence="3" id="KW-0433">Leucine-rich repeat</keyword>
<dbReference type="PRINTS" id="PR00019">
    <property type="entry name" value="LEURICHRPT"/>
</dbReference>
<evidence type="ECO:0000259" key="13">
    <source>
        <dbReference type="PROSITE" id="PS51424"/>
    </source>
</evidence>
<evidence type="ECO:0000256" key="1">
    <source>
        <dbReference type="ARBA" id="ARBA00012513"/>
    </source>
</evidence>
<dbReference type="GO" id="GO:0005525">
    <property type="term" value="F:GTP binding"/>
    <property type="evidence" value="ECO:0007669"/>
    <property type="project" value="InterPro"/>
</dbReference>
<comment type="catalytic activity">
    <reaction evidence="11">
        <text>L-seryl-[protein] + ATP = O-phospho-L-seryl-[protein] + ADP + H(+)</text>
        <dbReference type="Rhea" id="RHEA:17989"/>
        <dbReference type="Rhea" id="RHEA-COMP:9863"/>
        <dbReference type="Rhea" id="RHEA-COMP:11604"/>
        <dbReference type="ChEBI" id="CHEBI:15378"/>
        <dbReference type="ChEBI" id="CHEBI:29999"/>
        <dbReference type="ChEBI" id="CHEBI:30616"/>
        <dbReference type="ChEBI" id="CHEBI:83421"/>
        <dbReference type="ChEBI" id="CHEBI:456216"/>
        <dbReference type="EC" id="2.7.11.1"/>
    </reaction>
</comment>
<dbReference type="SMART" id="SM00255">
    <property type="entry name" value="TIR"/>
    <property type="match status" value="1"/>
</dbReference>
<evidence type="ECO:0000256" key="3">
    <source>
        <dbReference type="ARBA" id="ARBA00022614"/>
    </source>
</evidence>
<dbReference type="Pfam" id="PF23598">
    <property type="entry name" value="LRR_14"/>
    <property type="match status" value="2"/>
</dbReference>
<name>I2GJA4_9BACT</name>
<keyword evidence="8" id="KW-0067">ATP-binding</keyword>
<keyword evidence="9" id="KW-0342">GTP-binding</keyword>
<evidence type="ECO:0000256" key="10">
    <source>
        <dbReference type="ARBA" id="ARBA00047899"/>
    </source>
</evidence>
<dbReference type="GO" id="GO:0009274">
    <property type="term" value="C:peptidoglycan-based cell wall"/>
    <property type="evidence" value="ECO:0007669"/>
    <property type="project" value="UniProtKB-ARBA"/>
</dbReference>
<evidence type="ECO:0000313" key="15">
    <source>
        <dbReference type="Proteomes" id="UP000009309"/>
    </source>
</evidence>
<dbReference type="InterPro" id="IPR036388">
    <property type="entry name" value="WH-like_DNA-bd_sf"/>
</dbReference>
<dbReference type="Pfam" id="PF16095">
    <property type="entry name" value="COR-A"/>
    <property type="match status" value="1"/>
</dbReference>
<evidence type="ECO:0000259" key="12">
    <source>
        <dbReference type="PROSITE" id="PS50104"/>
    </source>
</evidence>
<dbReference type="InterPro" id="IPR032171">
    <property type="entry name" value="COR-A"/>
</dbReference>
<comment type="catalytic activity">
    <reaction evidence="10">
        <text>L-threonyl-[protein] + ATP = O-phospho-L-threonyl-[protein] + ADP + H(+)</text>
        <dbReference type="Rhea" id="RHEA:46608"/>
        <dbReference type="Rhea" id="RHEA-COMP:11060"/>
        <dbReference type="Rhea" id="RHEA-COMP:11605"/>
        <dbReference type="ChEBI" id="CHEBI:15378"/>
        <dbReference type="ChEBI" id="CHEBI:30013"/>
        <dbReference type="ChEBI" id="CHEBI:30616"/>
        <dbReference type="ChEBI" id="CHEBI:61977"/>
        <dbReference type="ChEBI" id="CHEBI:456216"/>
        <dbReference type="EC" id="2.7.11.1"/>
    </reaction>
</comment>
<comment type="caution">
    <text evidence="14">The sequence shown here is derived from an EMBL/GenBank/DDBJ whole genome shotgun (WGS) entry which is preliminary data.</text>
</comment>
<keyword evidence="15" id="KW-1185">Reference proteome</keyword>
<dbReference type="InterPro" id="IPR003591">
    <property type="entry name" value="Leu-rich_rpt_typical-subtyp"/>
</dbReference>
<sequence length="925" mass="106916">MEDSMREALRRIKNTRSKLSEILDLSGLNLSSLPESIGQLTQLTRLYLYDNQLTILPESIGQLTQLTRLSLHDNQLAVLPESISQLTQLTSLSLHDNQLAVLPESISQLTQLTELDLSTNQLTVLPESIGQLNQLTRLDLHTNQLTVLPESIGQLTQLTRLDLSNNQLTDLPESIGQLTQLTELDLPNNQLTDLPESIGQLTQLTELDLRNNELTTLPESIGQLTQLRELSLHTNELTVLPKSLQHLTLLRLLDLRGNTDLGIPPEVIEDRFDSDRILDYYFRLLEDRRPLNEAKLILVGRGEVGKTSLVNRLVYNQFNQGEEKTEGISITKWDLMLHGHEAVRLNIWDFGGQEIMHATHQFFLTQRSLYVLVLNGRQGNEEAEAEYWLKLIDSFSDNSPVVVVLNKIKEHPFDVNRRGLQQKYPHIRGFVKTDCKYATGIDELKKVIERETDQLEHLRDAFPASWFQIKDRLSSQWKNYLSFDEYRAECEMLGEQDPAAQESLAFYLHSLGIALNYKDDPRLQDTHVLNPHWVTNGIYKILNSEQVDKQKGELSLNLIAQILDRNEYPFHMHRFLLDLMRKFELCFRFPEDDNKYLIPELLEKNEAQEAEEFEPKSCLNFQYHYIIIPEGLLPRFIVRTHSLSTGLPRWRTGVILEFEKNRALVKADIQDKKVLISVDGPMQSRRRLLAIIRSDFDRIHGDIRNLQPQEMIPVPDRPALVIPYKKLQVLEEKKLLTYTEVEGDDIIDINVNDLLNGVDLEGTRSTKKKMESKTESIRIFYSYSHKDETLRNELETHLKLLQRQRLIDSWNDRDIDAGDDWKAKIDENLERADIILLLVSADFIASDYCYEKEMDRALERHQNGQARVIPIIVRDVNWRSAPFSTIQALPKDGKAVMEWTSKDAAWRNVSEGIEKVVKQMRKGQN</sequence>
<keyword evidence="2" id="KW-0723">Serine/threonine-protein kinase</keyword>
<dbReference type="AlphaFoldDB" id="I2GJA4"/>
<dbReference type="eggNOG" id="COG4886">
    <property type="taxonomic scope" value="Bacteria"/>
</dbReference>
<protein>
    <recommendedName>
        <fullName evidence="1">non-specific serine/threonine protein kinase</fullName>
        <ecNumber evidence="1">2.7.11.1</ecNumber>
    </recommendedName>
</protein>
<dbReference type="eggNOG" id="COG1100">
    <property type="taxonomic scope" value="Bacteria"/>
</dbReference>
<dbReference type="Gene3D" id="1.10.10.2200">
    <property type="match status" value="1"/>
</dbReference>
<dbReference type="PROSITE" id="PS51419">
    <property type="entry name" value="RAB"/>
    <property type="match status" value="1"/>
</dbReference>
<evidence type="ECO:0000256" key="5">
    <source>
        <dbReference type="ARBA" id="ARBA00022737"/>
    </source>
</evidence>
<dbReference type="FunFam" id="3.80.10.10:FF:001164">
    <property type="entry name" value="GH01279p"/>
    <property type="match status" value="1"/>
</dbReference>
<organism evidence="14 15">
    <name type="scientific">Fibrisoma limi BUZ 3</name>
    <dbReference type="NCBI Taxonomy" id="1185876"/>
    <lineage>
        <taxon>Bacteria</taxon>
        <taxon>Pseudomonadati</taxon>
        <taxon>Bacteroidota</taxon>
        <taxon>Cytophagia</taxon>
        <taxon>Cytophagales</taxon>
        <taxon>Spirosomataceae</taxon>
        <taxon>Fibrisoma</taxon>
    </lineage>
</organism>
<dbReference type="PRINTS" id="PR00449">
    <property type="entry name" value="RASTRNSFRMNG"/>
</dbReference>
<evidence type="ECO:0000256" key="7">
    <source>
        <dbReference type="ARBA" id="ARBA00022777"/>
    </source>
</evidence>
<dbReference type="SMART" id="SM00364">
    <property type="entry name" value="LRR_BAC"/>
    <property type="match status" value="10"/>
</dbReference>
<dbReference type="EC" id="2.7.11.1" evidence="1"/>
<dbReference type="SUPFAM" id="SSF52540">
    <property type="entry name" value="P-loop containing nucleoside triphosphate hydrolases"/>
    <property type="match status" value="1"/>
</dbReference>
<dbReference type="GO" id="GO:0106310">
    <property type="term" value="F:protein serine kinase activity"/>
    <property type="evidence" value="ECO:0007669"/>
    <property type="project" value="RHEA"/>
</dbReference>
<dbReference type="PANTHER" id="PTHR48051">
    <property type="match status" value="1"/>
</dbReference>
<dbReference type="InterPro" id="IPR050216">
    <property type="entry name" value="LRR_domain-containing"/>
</dbReference>
<dbReference type="Pfam" id="PF13676">
    <property type="entry name" value="TIR_2"/>
    <property type="match status" value="1"/>
</dbReference>
<evidence type="ECO:0000313" key="14">
    <source>
        <dbReference type="EMBL" id="CCH53979.1"/>
    </source>
</evidence>
<dbReference type="Gene3D" id="3.30.310.200">
    <property type="match status" value="1"/>
</dbReference>
<dbReference type="EMBL" id="CAIT01000006">
    <property type="protein sequence ID" value="CCH53979.1"/>
    <property type="molecule type" value="Genomic_DNA"/>
</dbReference>
<dbReference type="Pfam" id="PF25497">
    <property type="entry name" value="COR-B"/>
    <property type="match status" value="1"/>
</dbReference>
<keyword evidence="4 14" id="KW-0808">Transferase</keyword>
<dbReference type="InterPro" id="IPR035897">
    <property type="entry name" value="Toll_tir_struct_dom_sf"/>
</dbReference>
<dbReference type="NCBIfam" id="TIGR00231">
    <property type="entry name" value="small_GTP"/>
    <property type="match status" value="1"/>
</dbReference>
<keyword evidence="5" id="KW-0677">Repeat</keyword>
<dbReference type="GO" id="GO:0007165">
    <property type="term" value="P:signal transduction"/>
    <property type="evidence" value="ECO:0007669"/>
    <property type="project" value="InterPro"/>
</dbReference>
<dbReference type="InterPro" id="IPR055414">
    <property type="entry name" value="LRR_R13L4/SHOC2-like"/>
</dbReference>
<keyword evidence="7 14" id="KW-0418">Kinase</keyword>
<dbReference type="InterPro" id="IPR020859">
    <property type="entry name" value="ROC"/>
</dbReference>
<dbReference type="RefSeq" id="WP_009282559.1">
    <property type="nucleotide sequence ID" value="NZ_CAIT01000006.1"/>
</dbReference>
<dbReference type="STRING" id="1185876.BN8_03115"/>
<dbReference type="GO" id="GO:0005737">
    <property type="term" value="C:cytoplasm"/>
    <property type="evidence" value="ECO:0007669"/>
    <property type="project" value="TreeGrafter"/>
</dbReference>
<evidence type="ECO:0000256" key="11">
    <source>
        <dbReference type="ARBA" id="ARBA00048679"/>
    </source>
</evidence>
<keyword evidence="6" id="KW-0547">Nucleotide-binding</keyword>